<evidence type="ECO:0000256" key="1">
    <source>
        <dbReference type="SAM" id="MobiDB-lite"/>
    </source>
</evidence>
<evidence type="ECO:0000313" key="3">
    <source>
        <dbReference type="Proteomes" id="UP000620633"/>
    </source>
</evidence>
<gene>
    <name evidence="2" type="ORF">GCM10008961_38230</name>
</gene>
<protein>
    <submittedName>
        <fullName evidence="2">Uncharacterized protein</fullName>
    </submittedName>
</protein>
<reference evidence="3" key="1">
    <citation type="journal article" date="2019" name="Int. J. Syst. Evol. Microbiol.">
        <title>The Global Catalogue of Microorganisms (GCM) 10K type strain sequencing project: providing services to taxonomists for standard genome sequencing and annotation.</title>
        <authorList>
            <consortium name="The Broad Institute Genomics Platform"/>
            <consortium name="The Broad Institute Genome Sequencing Center for Infectious Disease"/>
            <person name="Wu L."/>
            <person name="Ma J."/>
        </authorList>
    </citation>
    <scope>NUCLEOTIDE SEQUENCE [LARGE SCALE GENOMIC DNA]</scope>
    <source>
        <strain evidence="3">JCM 31406</strain>
    </source>
</reference>
<feature type="region of interest" description="Disordered" evidence="1">
    <location>
        <begin position="80"/>
        <end position="125"/>
    </location>
</feature>
<name>A0ABQ2SYV9_9DEIO</name>
<dbReference type="Proteomes" id="UP000620633">
    <property type="component" value="Unassembled WGS sequence"/>
</dbReference>
<evidence type="ECO:0000313" key="2">
    <source>
        <dbReference type="EMBL" id="GGS43563.1"/>
    </source>
</evidence>
<dbReference type="EMBL" id="BMQO01000038">
    <property type="protein sequence ID" value="GGS43563.1"/>
    <property type="molecule type" value="Genomic_DNA"/>
</dbReference>
<proteinExistence type="predicted"/>
<comment type="caution">
    <text evidence="2">The sequence shown here is derived from an EMBL/GenBank/DDBJ whole genome shotgun (WGS) entry which is preliminary data.</text>
</comment>
<organism evidence="2 3">
    <name type="scientific">Deinococcus knuensis</name>
    <dbReference type="NCBI Taxonomy" id="1837380"/>
    <lineage>
        <taxon>Bacteria</taxon>
        <taxon>Thermotogati</taxon>
        <taxon>Deinococcota</taxon>
        <taxon>Deinococci</taxon>
        <taxon>Deinococcales</taxon>
        <taxon>Deinococcaceae</taxon>
        <taxon>Deinococcus</taxon>
    </lineage>
</organism>
<keyword evidence="3" id="KW-1185">Reference proteome</keyword>
<sequence>MLFFAPVAFLTARHPTGVQGGTAGGAQAAQVRLQGPAVPDGLQGRVQDGAARERGERDAVIRAEPGQESIGGGAGYLQRKASHAAAGVDDQGEVQGRRAKRGGGRHRDQEVRDRGRGRDGAGVTSKVMFMGRVSTRPTGFSERNRGDHGC</sequence>
<accession>A0ABQ2SYV9</accession>
<feature type="compositionally biased region" description="Basic and acidic residues" evidence="1">
    <location>
        <begin position="105"/>
        <end position="119"/>
    </location>
</feature>